<name>A0A835B209_9POAL</name>
<evidence type="ECO:0000313" key="2">
    <source>
        <dbReference type="Proteomes" id="UP000636709"/>
    </source>
</evidence>
<organism evidence="1 2">
    <name type="scientific">Digitaria exilis</name>
    <dbReference type="NCBI Taxonomy" id="1010633"/>
    <lineage>
        <taxon>Eukaryota</taxon>
        <taxon>Viridiplantae</taxon>
        <taxon>Streptophyta</taxon>
        <taxon>Embryophyta</taxon>
        <taxon>Tracheophyta</taxon>
        <taxon>Spermatophyta</taxon>
        <taxon>Magnoliopsida</taxon>
        <taxon>Liliopsida</taxon>
        <taxon>Poales</taxon>
        <taxon>Poaceae</taxon>
        <taxon>PACMAD clade</taxon>
        <taxon>Panicoideae</taxon>
        <taxon>Panicodae</taxon>
        <taxon>Paniceae</taxon>
        <taxon>Anthephorinae</taxon>
        <taxon>Digitaria</taxon>
    </lineage>
</organism>
<evidence type="ECO:0000313" key="1">
    <source>
        <dbReference type="EMBL" id="KAF8684419.1"/>
    </source>
</evidence>
<protein>
    <submittedName>
        <fullName evidence="1">Uncharacterized protein</fullName>
    </submittedName>
</protein>
<dbReference type="AlphaFoldDB" id="A0A835B209"/>
<keyword evidence="2" id="KW-1185">Reference proteome</keyword>
<dbReference type="PANTHER" id="PTHR34591">
    <property type="entry name" value="OS03G0653100 PROTEIN-RELATED"/>
    <property type="match status" value="1"/>
</dbReference>
<gene>
    <name evidence="1" type="ORF">HU200_044313</name>
</gene>
<proteinExistence type="predicted"/>
<sequence length="352" mass="40846">MISGKHDYLPDPESLSWKQVRDHCNGLVLIRGYGADDIWYVLNPATRWVDSFHSPPPAMGKMDTYEDMYLVYDPAVSPDYEVVSVSRHMHSDNHTVERDPAVEQSEWPPSVCILQVFSSRTGEWEERSFAREGRAIGTVADMRDWHQQRNAVYWRGALYIHCQSDFVMRVSLESDKYHVIEPPTGIENLVESGAPMEWVLKHDKDLLKWLLKNKLQYSRPFKNHGQKVLGPWTLEDINYYYDDFKYDYMDEPVKYELEGSSQVSVDEKSPCNSDNEDNYSGYMDILGFHPFEEIIFLSESITRGLAYHFNSSKVEILGNLYPAGYEQELGNEQLIMSSFPYTPCWLGQTADR</sequence>
<accession>A0A835B209</accession>
<dbReference type="PANTHER" id="PTHR34591:SF50">
    <property type="entry name" value="F-BOX DOMAIN-CONTAINING PROTEIN"/>
    <property type="match status" value="1"/>
</dbReference>
<reference evidence="1" key="1">
    <citation type="submission" date="2020-07" db="EMBL/GenBank/DDBJ databases">
        <title>Genome sequence and genetic diversity analysis of an under-domesticated orphan crop, white fonio (Digitaria exilis).</title>
        <authorList>
            <person name="Bennetzen J.L."/>
            <person name="Chen S."/>
            <person name="Ma X."/>
            <person name="Wang X."/>
            <person name="Yssel A.E.J."/>
            <person name="Chaluvadi S.R."/>
            <person name="Johnson M."/>
            <person name="Gangashetty P."/>
            <person name="Hamidou F."/>
            <person name="Sanogo M.D."/>
            <person name="Zwaenepoel A."/>
            <person name="Wallace J."/>
            <person name="Van De Peer Y."/>
            <person name="Van Deynze A."/>
        </authorList>
    </citation>
    <scope>NUCLEOTIDE SEQUENCE</scope>
    <source>
        <tissue evidence="1">Leaves</tissue>
    </source>
</reference>
<dbReference type="OrthoDB" id="639965at2759"/>
<dbReference type="EMBL" id="JACEFO010002096">
    <property type="protein sequence ID" value="KAF8684419.1"/>
    <property type="molecule type" value="Genomic_DNA"/>
</dbReference>
<dbReference type="Proteomes" id="UP000636709">
    <property type="component" value="Unassembled WGS sequence"/>
</dbReference>
<comment type="caution">
    <text evidence="1">The sequence shown here is derived from an EMBL/GenBank/DDBJ whole genome shotgun (WGS) entry which is preliminary data.</text>
</comment>